<gene>
    <name evidence="2" type="ORF">PG993_012473</name>
</gene>
<accession>A0ABR1S2K6</accession>
<evidence type="ECO:0000256" key="1">
    <source>
        <dbReference type="SAM" id="MobiDB-lite"/>
    </source>
</evidence>
<evidence type="ECO:0000313" key="2">
    <source>
        <dbReference type="EMBL" id="KAK8024407.1"/>
    </source>
</evidence>
<comment type="caution">
    <text evidence="2">The sequence shown here is derived from an EMBL/GenBank/DDBJ whole genome shotgun (WGS) entry which is preliminary data.</text>
</comment>
<proteinExistence type="predicted"/>
<reference evidence="2 3" key="1">
    <citation type="submission" date="2023-01" db="EMBL/GenBank/DDBJ databases">
        <title>Analysis of 21 Apiospora genomes using comparative genomics revels a genus with tremendous synthesis potential of carbohydrate active enzymes and secondary metabolites.</title>
        <authorList>
            <person name="Sorensen T."/>
        </authorList>
    </citation>
    <scope>NUCLEOTIDE SEQUENCE [LARGE SCALE GENOMIC DNA]</scope>
    <source>
        <strain evidence="2 3">CBS 33761</strain>
    </source>
</reference>
<feature type="region of interest" description="Disordered" evidence="1">
    <location>
        <begin position="56"/>
        <end position="89"/>
    </location>
</feature>
<keyword evidence="3" id="KW-1185">Reference proteome</keyword>
<sequence>MSRNNNNNQPTGSFNANQIQNIFNQAMGQTWNNGLGAGAGFGSSVHEDARRQGFQIGESQDPVSRVGGRGGQANNNQGRTALPVTGGGTGRNTGGVPGNFGNVLPAWPGIPLGQPTSFEPVRPPYTRFPQGPGNGFGGNQPPAPVAPFGRGNGFGNMGQPPNQGVPQSGGRLVGWQYPNNPNIQPVWFSSGASATPLVISNGLPPGNPAPAPWPPAGKDLYFCSWASAIYSSKPVQWQNVNPCHIIRLPTRPDARFQLTLEVRANMCTPTWGQPMLQELWGCPAHSQIFQTKADNLFCQIHVAVVLADRPNRAVSPESDTTVSDPPTPAPGPQGQFLQTLSAKDERPSRVTIKAATDNEPTYMYLGQMVEHRHSDGRATYPSVLAPETGWMGTEQSLANAAAHLLAGTNQIYANAQGGGGFVWVLKQEVRKCLRWSMAARPDSRPDEDVVLDEGAFAAVEGEYIAAVREFEDRHFLEALVQGMRTLRDMTLMYQRDMNPQNNVRLRG</sequence>
<feature type="region of interest" description="Disordered" evidence="1">
    <location>
        <begin position="313"/>
        <end position="334"/>
    </location>
</feature>
<organism evidence="2 3">
    <name type="scientific">Apiospora rasikravindrae</name>
    <dbReference type="NCBI Taxonomy" id="990691"/>
    <lineage>
        <taxon>Eukaryota</taxon>
        <taxon>Fungi</taxon>
        <taxon>Dikarya</taxon>
        <taxon>Ascomycota</taxon>
        <taxon>Pezizomycotina</taxon>
        <taxon>Sordariomycetes</taxon>
        <taxon>Xylariomycetidae</taxon>
        <taxon>Amphisphaeriales</taxon>
        <taxon>Apiosporaceae</taxon>
        <taxon>Apiospora</taxon>
    </lineage>
</organism>
<protein>
    <submittedName>
        <fullName evidence="2">Uncharacterized protein</fullName>
    </submittedName>
</protein>
<dbReference type="EMBL" id="JAQQWK010000011">
    <property type="protein sequence ID" value="KAK8024407.1"/>
    <property type="molecule type" value="Genomic_DNA"/>
</dbReference>
<evidence type="ECO:0000313" key="3">
    <source>
        <dbReference type="Proteomes" id="UP001444661"/>
    </source>
</evidence>
<name>A0ABR1S2K6_9PEZI</name>
<dbReference type="Proteomes" id="UP001444661">
    <property type="component" value="Unassembled WGS sequence"/>
</dbReference>